<evidence type="ECO:0000313" key="4">
    <source>
        <dbReference type="Proteomes" id="UP000202440"/>
    </source>
</evidence>
<evidence type="ECO:0000259" key="2">
    <source>
        <dbReference type="Pfam" id="PF01051"/>
    </source>
</evidence>
<evidence type="ECO:0000256" key="1">
    <source>
        <dbReference type="ARBA" id="ARBA00038283"/>
    </source>
</evidence>
<dbReference type="InterPro" id="IPR036390">
    <property type="entry name" value="WH_DNA-bd_sf"/>
</dbReference>
<dbReference type="GO" id="GO:0003887">
    <property type="term" value="F:DNA-directed DNA polymerase activity"/>
    <property type="evidence" value="ECO:0007669"/>
    <property type="project" value="InterPro"/>
</dbReference>
<accession>A0A222FMJ6</accession>
<evidence type="ECO:0000313" key="3">
    <source>
        <dbReference type="EMBL" id="ASP39601.1"/>
    </source>
</evidence>
<proteinExistence type="inferred from homology"/>
<dbReference type="EMBL" id="CP022530">
    <property type="protein sequence ID" value="ASP39601.1"/>
    <property type="molecule type" value="Genomic_DNA"/>
</dbReference>
<dbReference type="Pfam" id="PF01051">
    <property type="entry name" value="Rep3_N"/>
    <property type="match status" value="1"/>
</dbReference>
<dbReference type="Gene3D" id="1.10.10.10">
    <property type="entry name" value="Winged helix-like DNA-binding domain superfamily/Winged helix DNA-binding domain"/>
    <property type="match status" value="1"/>
</dbReference>
<dbReference type="RefSeq" id="WP_094060779.1">
    <property type="nucleotide sequence ID" value="NZ_CP022530.1"/>
</dbReference>
<keyword evidence="4" id="KW-1185">Reference proteome</keyword>
<dbReference type="SUPFAM" id="SSF46785">
    <property type="entry name" value="Winged helix' DNA-binding domain"/>
    <property type="match status" value="1"/>
</dbReference>
<dbReference type="InterPro" id="IPR000525">
    <property type="entry name" value="Initiator_Rep_WH1"/>
</dbReference>
<dbReference type="GO" id="GO:0006270">
    <property type="term" value="P:DNA replication initiation"/>
    <property type="evidence" value="ECO:0007669"/>
    <property type="project" value="InterPro"/>
</dbReference>
<dbReference type="AlphaFoldDB" id="A0A222FMJ6"/>
<dbReference type="Proteomes" id="UP000202440">
    <property type="component" value="Chromosome"/>
</dbReference>
<feature type="domain" description="Initiator Rep protein WH1" evidence="2">
    <location>
        <begin position="13"/>
        <end position="120"/>
    </location>
</feature>
<comment type="similarity">
    <text evidence="1">Belongs to the initiator RepB protein family.</text>
</comment>
<dbReference type="InterPro" id="IPR036388">
    <property type="entry name" value="WH-like_DNA-bd_sf"/>
</dbReference>
<name>A0A222FMJ6_9GAMM</name>
<reference evidence="3 4" key="1">
    <citation type="submission" date="2017-07" db="EMBL/GenBank/DDBJ databases">
        <title>Annotated genome sequence of Bacterioplanes sanyensis isolated from Red Sea.</title>
        <authorList>
            <person name="Rehman Z.U."/>
        </authorList>
    </citation>
    <scope>NUCLEOTIDE SEQUENCE [LARGE SCALE GENOMIC DNA]</scope>
    <source>
        <strain evidence="3 4">NV9</strain>
    </source>
</reference>
<organism evidence="3 4">
    <name type="scientific">Bacterioplanes sanyensis</name>
    <dbReference type="NCBI Taxonomy" id="1249553"/>
    <lineage>
        <taxon>Bacteria</taxon>
        <taxon>Pseudomonadati</taxon>
        <taxon>Pseudomonadota</taxon>
        <taxon>Gammaproteobacteria</taxon>
        <taxon>Oceanospirillales</taxon>
        <taxon>Oceanospirillaceae</taxon>
        <taxon>Bacterioplanes</taxon>
    </lineage>
</organism>
<dbReference type="KEGG" id="bsan:CHH28_13380"/>
<protein>
    <recommendedName>
        <fullName evidence="2">Initiator Rep protein WH1 domain-containing protein</fullName>
    </recommendedName>
</protein>
<sequence>MSAGLYLREMIRDLLSMSLTERRLILLTCTKLNSDRPVLSQVHSVSAEEWQSVFGTAEIPAYTLMADAADTLLHRAPTSIGNSTHVETFHWLCSVNFLPKSQRMEITLTPTTSYIFHGLTVGDGKFEVLTGLGQ</sequence>
<gene>
    <name evidence="3" type="ORF">CHH28_13380</name>
</gene>